<feature type="compositionally biased region" description="Low complexity" evidence="1">
    <location>
        <begin position="455"/>
        <end position="468"/>
    </location>
</feature>
<dbReference type="EMBL" id="JBBMEZ010000027">
    <property type="protein sequence ID" value="MEQ2470501.1"/>
    <property type="molecule type" value="Genomic_DNA"/>
</dbReference>
<evidence type="ECO:0000256" key="1">
    <source>
        <dbReference type="SAM" id="MobiDB-lite"/>
    </source>
</evidence>
<evidence type="ECO:0000256" key="2">
    <source>
        <dbReference type="SAM" id="Phobius"/>
    </source>
</evidence>
<keyword evidence="4" id="KW-1185">Reference proteome</keyword>
<keyword evidence="2" id="KW-1133">Transmembrane helix</keyword>
<sequence>MKLKERMQNSFFALSDNRLLGRKKLAISYVSLFLVFTLVLVTTVAWFTVKDTASINSQAFSLESSAALRVNDGQEDLSNHLVVKGFKLEEASSVDGRNMFFPSEGNFKDSTSAMKFREGTAGDRNKTYVYKDFKLNADSDMTNVYIKGYNITIVSADGKTVLGKFDGSTEIIRNDKGVPVDQKVYDPCPLRLAFITDSSKTPTVIDPSALIDEHAKNYNAVSSTNMNGSPATKLSSCKTFSDFYFYSGESLFTLLGQKPLDVTLVAWFEGAYEDQSVYDKYAGASVTIDVELESNYNDMEAITFIDKTIGDKGENTPWIKTDDCIVTMQYKDTDTTQKTVVMKYLGSVDGYNTWTAALPKDVTTDISFFRFSTTNNIIYNSWHTKDNVNNELSPTAQGWIVNNEDLYPLQESRIVNGNRSIVYTAKRGNGFGKTDNTAQRLSPCIGYWDYSPSGSTVETTTPSPTTPTSGGGSSEDPEINTGVYLSIPDTKQWLRNYLTSGTYEPYVIYNYNGKKSEHLMQFESDGARCTLDNCSAPRGSRVSGFKFVNEKGNHTLLIPAKNEYIFSTPYNVSYDVTNDDTATYH</sequence>
<accession>A0ABV1FB44</accession>
<dbReference type="Proteomes" id="UP001490816">
    <property type="component" value="Unassembled WGS sequence"/>
</dbReference>
<feature type="region of interest" description="Disordered" evidence="1">
    <location>
        <begin position="455"/>
        <end position="478"/>
    </location>
</feature>
<feature type="transmembrane region" description="Helical" evidence="2">
    <location>
        <begin position="26"/>
        <end position="49"/>
    </location>
</feature>
<protein>
    <submittedName>
        <fullName evidence="3">Uncharacterized protein</fullName>
    </submittedName>
</protein>
<dbReference type="RefSeq" id="WP_367286132.1">
    <property type="nucleotide sequence ID" value="NZ_JBBMEZ010000027.1"/>
</dbReference>
<proteinExistence type="predicted"/>
<keyword evidence="2" id="KW-0812">Transmembrane</keyword>
<organism evidence="3 4">
    <name type="scientific">Ruminococcoides intestinale</name>
    <dbReference type="NCBI Taxonomy" id="3133162"/>
    <lineage>
        <taxon>Bacteria</taxon>
        <taxon>Bacillati</taxon>
        <taxon>Bacillota</taxon>
        <taxon>Clostridia</taxon>
        <taxon>Eubacteriales</taxon>
        <taxon>Oscillospiraceae</taxon>
        <taxon>Ruminococcoides</taxon>
    </lineage>
</organism>
<gene>
    <name evidence="3" type="ORF">WMO39_09215</name>
</gene>
<comment type="caution">
    <text evidence="3">The sequence shown here is derived from an EMBL/GenBank/DDBJ whole genome shotgun (WGS) entry which is preliminary data.</text>
</comment>
<name>A0ABV1FB44_9FIRM</name>
<keyword evidence="2" id="KW-0472">Membrane</keyword>
<reference evidence="3 4" key="1">
    <citation type="submission" date="2024-03" db="EMBL/GenBank/DDBJ databases">
        <title>Human intestinal bacterial collection.</title>
        <authorList>
            <person name="Pauvert C."/>
            <person name="Hitch T.C.A."/>
            <person name="Clavel T."/>
        </authorList>
    </citation>
    <scope>NUCLEOTIDE SEQUENCE [LARGE SCALE GENOMIC DNA]</scope>
    <source>
        <strain evidence="3 4">CLA-JM-H38</strain>
    </source>
</reference>
<evidence type="ECO:0000313" key="3">
    <source>
        <dbReference type="EMBL" id="MEQ2470501.1"/>
    </source>
</evidence>
<evidence type="ECO:0000313" key="4">
    <source>
        <dbReference type="Proteomes" id="UP001490816"/>
    </source>
</evidence>